<dbReference type="InterPro" id="IPR002933">
    <property type="entry name" value="Peptidase_M20"/>
</dbReference>
<keyword evidence="2" id="KW-0464">Manganese</keyword>
<feature type="binding site" evidence="2">
    <location>
        <position position="159"/>
    </location>
    <ligand>
        <name>Mn(2+)</name>
        <dbReference type="ChEBI" id="CHEBI:29035"/>
        <label>2</label>
    </ligand>
</feature>
<dbReference type="AlphaFoldDB" id="A0A3E4Q166"/>
<evidence type="ECO:0000256" key="2">
    <source>
        <dbReference type="PIRSR" id="PIRSR005962-1"/>
    </source>
</evidence>
<dbReference type="PANTHER" id="PTHR11014:SF63">
    <property type="entry name" value="METALLOPEPTIDASE, PUTATIVE (AFU_ORTHOLOGUE AFUA_6G09600)-RELATED"/>
    <property type="match status" value="1"/>
</dbReference>
<dbReference type="SUPFAM" id="SSF53187">
    <property type="entry name" value="Zn-dependent exopeptidases"/>
    <property type="match status" value="1"/>
</dbReference>
<dbReference type="GO" id="GO:0050118">
    <property type="term" value="F:N-acetyldiaminopimelate deacetylase activity"/>
    <property type="evidence" value="ECO:0007669"/>
    <property type="project" value="UniProtKB-ARBA"/>
</dbReference>
<dbReference type="PIRSF" id="PIRSF005962">
    <property type="entry name" value="Pept_M20D_amidohydro"/>
    <property type="match status" value="1"/>
</dbReference>
<keyword evidence="1 4" id="KW-0378">Hydrolase</keyword>
<keyword evidence="2" id="KW-0479">Metal-binding</keyword>
<dbReference type="InterPro" id="IPR036264">
    <property type="entry name" value="Bact_exopeptidase_dim_dom"/>
</dbReference>
<protein>
    <submittedName>
        <fullName evidence="4">Amidohydrolase</fullName>
    </submittedName>
</protein>
<gene>
    <name evidence="4" type="ORF">DXC93_02430</name>
</gene>
<dbReference type="Gene3D" id="3.40.630.10">
    <property type="entry name" value="Zn peptidases"/>
    <property type="match status" value="1"/>
</dbReference>
<dbReference type="Proteomes" id="UP000261324">
    <property type="component" value="Unassembled WGS sequence"/>
</dbReference>
<dbReference type="Gene3D" id="3.30.70.360">
    <property type="match status" value="1"/>
</dbReference>
<feature type="binding site" evidence="2">
    <location>
        <position position="97"/>
    </location>
    <ligand>
        <name>Mn(2+)</name>
        <dbReference type="ChEBI" id="CHEBI:29035"/>
        <label>2</label>
    </ligand>
</feature>
<comment type="cofactor">
    <cofactor evidence="2">
        <name>Mn(2+)</name>
        <dbReference type="ChEBI" id="CHEBI:29035"/>
    </cofactor>
    <text evidence="2">The Mn(2+) ion enhances activity.</text>
</comment>
<feature type="binding site" evidence="2">
    <location>
        <position position="133"/>
    </location>
    <ligand>
        <name>Mn(2+)</name>
        <dbReference type="ChEBI" id="CHEBI:29035"/>
        <label>2</label>
    </ligand>
</feature>
<proteinExistence type="predicted"/>
<dbReference type="RefSeq" id="WP_117658738.1">
    <property type="nucleotide sequence ID" value="NZ_QSRA01000002.1"/>
</dbReference>
<evidence type="ECO:0000313" key="4">
    <source>
        <dbReference type="EMBL" id="RGK85948.1"/>
    </source>
</evidence>
<name>A0A3E4Q166_9FIRM</name>
<dbReference type="GO" id="GO:0019877">
    <property type="term" value="P:diaminopimelate biosynthetic process"/>
    <property type="evidence" value="ECO:0007669"/>
    <property type="project" value="UniProtKB-ARBA"/>
</dbReference>
<dbReference type="InterPro" id="IPR011650">
    <property type="entry name" value="Peptidase_M20_dimer"/>
</dbReference>
<reference evidence="4 5" key="1">
    <citation type="submission" date="2018-08" db="EMBL/GenBank/DDBJ databases">
        <title>A genome reference for cultivated species of the human gut microbiota.</title>
        <authorList>
            <person name="Zou Y."/>
            <person name="Xue W."/>
            <person name="Luo G."/>
        </authorList>
    </citation>
    <scope>NUCLEOTIDE SEQUENCE [LARGE SCALE GENOMIC DNA]</scope>
    <source>
        <strain evidence="4 5">TF09-3</strain>
    </source>
</reference>
<dbReference type="Pfam" id="PF07687">
    <property type="entry name" value="M20_dimer"/>
    <property type="match status" value="1"/>
</dbReference>
<dbReference type="PANTHER" id="PTHR11014">
    <property type="entry name" value="PEPTIDASE M20 FAMILY MEMBER"/>
    <property type="match status" value="1"/>
</dbReference>
<dbReference type="GO" id="GO:0046872">
    <property type="term" value="F:metal ion binding"/>
    <property type="evidence" value="ECO:0007669"/>
    <property type="project" value="UniProtKB-KW"/>
</dbReference>
<evidence type="ECO:0000313" key="5">
    <source>
        <dbReference type="Proteomes" id="UP000261324"/>
    </source>
</evidence>
<accession>A0A3E4Q166</accession>
<organism evidence="4 5">
    <name type="scientific">Dorea formicigenerans</name>
    <dbReference type="NCBI Taxonomy" id="39486"/>
    <lineage>
        <taxon>Bacteria</taxon>
        <taxon>Bacillati</taxon>
        <taxon>Bacillota</taxon>
        <taxon>Clostridia</taxon>
        <taxon>Lachnospirales</taxon>
        <taxon>Lachnospiraceae</taxon>
        <taxon>Dorea</taxon>
    </lineage>
</organism>
<sequence>MAEELQTYLLEHFQWLHRHPELALKEHETTNYVKNVLKQTEGVELLDLGLDTGALAKIEGKEPGGVVAIRADIDALPILEESGLSYSSENDGCMHACGHDFHTTALLGVAKLLGGEREHIKGTVILLFQPAEEAEHGGEKVVNTGMFEKYKIEKIFGLHTKQNMPVGTIAIAPGPFSAAVDRFLYTVKGMGCHGSAPQTGLDPIPAAARLVGSLQEIVSRRISPTETAVISVTRFTSGTSWNIIPETARLEGTVRTFNPKVREQIVKLMQAQAEGLEREGYQVEFTWIPGCPATNNDANLAELVRKEAMEEGFHVTLQHPEMGGEDFSCYQELVPGAFFHVGAGGKYPAHNSKFTVDPAALFGASKLMSEIVKKALKAS</sequence>
<dbReference type="Pfam" id="PF01546">
    <property type="entry name" value="Peptidase_M20"/>
    <property type="match status" value="1"/>
</dbReference>
<dbReference type="FunFam" id="3.30.70.360:FF:000001">
    <property type="entry name" value="N-acetyldiaminopimelate deacetylase"/>
    <property type="match status" value="1"/>
</dbReference>
<dbReference type="NCBIfam" id="TIGR01891">
    <property type="entry name" value="amidohydrolases"/>
    <property type="match status" value="1"/>
</dbReference>
<comment type="caution">
    <text evidence="4">The sequence shown here is derived from an EMBL/GenBank/DDBJ whole genome shotgun (WGS) entry which is preliminary data.</text>
</comment>
<evidence type="ECO:0000259" key="3">
    <source>
        <dbReference type="Pfam" id="PF07687"/>
    </source>
</evidence>
<feature type="binding site" evidence="2">
    <location>
        <position position="350"/>
    </location>
    <ligand>
        <name>Mn(2+)</name>
        <dbReference type="ChEBI" id="CHEBI:29035"/>
        <label>2</label>
    </ligand>
</feature>
<evidence type="ECO:0000256" key="1">
    <source>
        <dbReference type="ARBA" id="ARBA00022801"/>
    </source>
</evidence>
<feature type="binding site" evidence="2">
    <location>
        <position position="99"/>
    </location>
    <ligand>
        <name>Mn(2+)</name>
        <dbReference type="ChEBI" id="CHEBI:29035"/>
        <label>2</label>
    </ligand>
</feature>
<dbReference type="InterPro" id="IPR017439">
    <property type="entry name" value="Amidohydrolase"/>
</dbReference>
<feature type="domain" description="Peptidase M20 dimerisation" evidence="3">
    <location>
        <begin position="186"/>
        <end position="274"/>
    </location>
</feature>
<dbReference type="EMBL" id="QSRA01000002">
    <property type="protein sequence ID" value="RGK85948.1"/>
    <property type="molecule type" value="Genomic_DNA"/>
</dbReference>
<dbReference type="SUPFAM" id="SSF55031">
    <property type="entry name" value="Bacterial exopeptidase dimerisation domain"/>
    <property type="match status" value="1"/>
</dbReference>